<proteinExistence type="predicted"/>
<keyword evidence="7" id="KW-1185">Reference proteome</keyword>
<dbReference type="EMBL" id="LVHI01000037">
    <property type="protein sequence ID" value="OAK51756.1"/>
    <property type="molecule type" value="Genomic_DNA"/>
</dbReference>
<dbReference type="InterPro" id="IPR001647">
    <property type="entry name" value="HTH_TetR"/>
</dbReference>
<dbReference type="Pfam" id="PF02909">
    <property type="entry name" value="TetR_C_1"/>
    <property type="match status" value="1"/>
</dbReference>
<protein>
    <recommendedName>
        <fullName evidence="5">HTH tetR-type domain-containing protein</fullName>
    </recommendedName>
</protein>
<feature type="DNA-binding region" description="H-T-H motif" evidence="4">
    <location>
        <begin position="49"/>
        <end position="68"/>
    </location>
</feature>
<gene>
    <name evidence="6" type="ORF">A3K89_10815</name>
</gene>
<evidence type="ECO:0000256" key="1">
    <source>
        <dbReference type="ARBA" id="ARBA00023015"/>
    </source>
</evidence>
<dbReference type="InterPro" id="IPR050109">
    <property type="entry name" value="HTH-type_TetR-like_transc_reg"/>
</dbReference>
<evidence type="ECO:0000256" key="4">
    <source>
        <dbReference type="PROSITE-ProRule" id="PRU00335"/>
    </source>
</evidence>
<dbReference type="PANTHER" id="PTHR30055:SF151">
    <property type="entry name" value="TRANSCRIPTIONAL REGULATORY PROTEIN"/>
    <property type="match status" value="1"/>
</dbReference>
<evidence type="ECO:0000259" key="5">
    <source>
        <dbReference type="PROSITE" id="PS50977"/>
    </source>
</evidence>
<dbReference type="PANTHER" id="PTHR30055">
    <property type="entry name" value="HTH-TYPE TRANSCRIPTIONAL REGULATOR RUTR"/>
    <property type="match status" value="1"/>
</dbReference>
<evidence type="ECO:0000313" key="6">
    <source>
        <dbReference type="EMBL" id="OAK51756.1"/>
    </source>
</evidence>
<dbReference type="SUPFAM" id="SSF46689">
    <property type="entry name" value="Homeodomain-like"/>
    <property type="match status" value="1"/>
</dbReference>
<dbReference type="Gene3D" id="1.10.10.60">
    <property type="entry name" value="Homeodomain-like"/>
    <property type="match status" value="1"/>
</dbReference>
<keyword evidence="1" id="KW-0805">Transcription regulation</keyword>
<keyword evidence="3" id="KW-0804">Transcription</keyword>
<dbReference type="GO" id="GO:0000976">
    <property type="term" value="F:transcription cis-regulatory region binding"/>
    <property type="evidence" value="ECO:0007669"/>
    <property type="project" value="TreeGrafter"/>
</dbReference>
<dbReference type="GO" id="GO:0003700">
    <property type="term" value="F:DNA-binding transcription factor activity"/>
    <property type="evidence" value="ECO:0007669"/>
    <property type="project" value="TreeGrafter"/>
</dbReference>
<evidence type="ECO:0000256" key="2">
    <source>
        <dbReference type="ARBA" id="ARBA00023125"/>
    </source>
</evidence>
<evidence type="ECO:0000256" key="3">
    <source>
        <dbReference type="ARBA" id="ARBA00023163"/>
    </source>
</evidence>
<dbReference type="InterPro" id="IPR009057">
    <property type="entry name" value="Homeodomain-like_sf"/>
</dbReference>
<dbReference type="AlphaFoldDB" id="A0A177Y8A6"/>
<dbReference type="PRINTS" id="PR00455">
    <property type="entry name" value="HTHTETR"/>
</dbReference>
<dbReference type="SUPFAM" id="SSF48498">
    <property type="entry name" value="Tetracyclin repressor-like, C-terminal domain"/>
    <property type="match status" value="1"/>
</dbReference>
<reference evidence="6 7" key="1">
    <citation type="submission" date="2016-03" db="EMBL/GenBank/DDBJ databases">
        <title>Genome sequence of Rhodococcus kyotonensis KB10.</title>
        <authorList>
            <person name="Jeong H."/>
            <person name="Hong C.E."/>
            <person name="Jo S.H."/>
            <person name="Park J.M."/>
        </authorList>
    </citation>
    <scope>NUCLEOTIDE SEQUENCE [LARGE SCALE GENOMIC DNA]</scope>
    <source>
        <strain evidence="6 7">KB10</strain>
    </source>
</reference>
<organism evidence="6 7">
    <name type="scientific">Rhodococcoides kyotonense</name>
    <dbReference type="NCBI Taxonomy" id="398843"/>
    <lineage>
        <taxon>Bacteria</taxon>
        <taxon>Bacillati</taxon>
        <taxon>Actinomycetota</taxon>
        <taxon>Actinomycetes</taxon>
        <taxon>Mycobacteriales</taxon>
        <taxon>Nocardiaceae</taxon>
        <taxon>Rhodococcoides</taxon>
    </lineage>
</organism>
<dbReference type="PROSITE" id="PS50977">
    <property type="entry name" value="HTH_TETR_2"/>
    <property type="match status" value="1"/>
</dbReference>
<dbReference type="GO" id="GO:0045892">
    <property type="term" value="P:negative regulation of DNA-templated transcription"/>
    <property type="evidence" value="ECO:0007669"/>
    <property type="project" value="InterPro"/>
</dbReference>
<evidence type="ECO:0000313" key="7">
    <source>
        <dbReference type="Proteomes" id="UP000077519"/>
    </source>
</evidence>
<dbReference type="RefSeq" id="WP_068430449.1">
    <property type="nucleotide sequence ID" value="NZ_LVHI01000037.1"/>
</dbReference>
<keyword evidence="2 4" id="KW-0238">DNA-binding</keyword>
<feature type="domain" description="HTH tetR-type" evidence="5">
    <location>
        <begin position="26"/>
        <end position="86"/>
    </location>
</feature>
<dbReference type="Proteomes" id="UP000077519">
    <property type="component" value="Unassembled WGS sequence"/>
</dbReference>
<dbReference type="Gene3D" id="1.10.357.10">
    <property type="entry name" value="Tetracycline Repressor, domain 2"/>
    <property type="match status" value="1"/>
</dbReference>
<dbReference type="Pfam" id="PF00440">
    <property type="entry name" value="TetR_N"/>
    <property type="match status" value="1"/>
</dbReference>
<sequence>MAESGRERPLTTVWERSYGTRGPAPAHSRDDVAAAAIELASESGLSAVSTRRIAQKLGVSQSALYRYVAGLDDVFDLMVDAAVAEIDLDVPLHGDAVGDLVALASRAKAVHVDKPWLLDVPIEALRIGPRGIDFLEYGVRALGVVDLPGPVKLQIIAVMNSLVQQFARAEVGEGAAHRGRLLAHAAYLHKTALAGNHPNLAAALADSDSDGTGPGEMFEPVMRRMLSGVLGLD</sequence>
<comment type="caution">
    <text evidence="6">The sequence shown here is derived from an EMBL/GenBank/DDBJ whole genome shotgun (WGS) entry which is preliminary data.</text>
</comment>
<accession>A0A177Y8A6</accession>
<dbReference type="InterPro" id="IPR004111">
    <property type="entry name" value="Repressor_TetR_C"/>
</dbReference>
<name>A0A177Y8A6_9NOCA</name>
<dbReference type="InterPro" id="IPR036271">
    <property type="entry name" value="Tet_transcr_reg_TetR-rel_C_sf"/>
</dbReference>